<proteinExistence type="predicted"/>
<gene>
    <name evidence="2" type="ORF">H8E80_03480</name>
</gene>
<dbReference type="PANTHER" id="PTHR43179:SF7">
    <property type="entry name" value="RHAMNOSYLTRANSFERASE WBBL"/>
    <property type="match status" value="1"/>
</dbReference>
<sequence>MENTVNFKREQPNLSIIVVSYNTADLIGNCLKSVFAASNITKEIFVVDNASTDGSVTLIKKNFPAVYLIANMENRGFAAANNQMLPQCKGKYIFFLNPDTEVVPDTFSKAISFMDANSHIGLAGTKIINPDGTLQWSVSYKYPGQKHTTNELSELPGNIACVLGASMIARSELVKKIGGFDEDFFLYGEDQDLCLRIRKLGYEIGYIDSATVVHLGGQSEKNSLSSEVWKKKIRAEYIFYRKHYLPKTIKRISRANIIKAWWRIITLKLFMPLAKDKTIAREKLGKYQVIYHEAKK</sequence>
<dbReference type="InterPro" id="IPR029044">
    <property type="entry name" value="Nucleotide-diphossugar_trans"/>
</dbReference>
<dbReference type="Gene3D" id="3.90.550.10">
    <property type="entry name" value="Spore Coat Polysaccharide Biosynthesis Protein SpsA, Chain A"/>
    <property type="match status" value="1"/>
</dbReference>
<dbReference type="Pfam" id="PF00535">
    <property type="entry name" value="Glycos_transf_2"/>
    <property type="match status" value="1"/>
</dbReference>
<name>A0A8J6T6I3_9BACT</name>
<dbReference type="EMBL" id="JACNLL010000035">
    <property type="protein sequence ID" value="MBC8199092.1"/>
    <property type="molecule type" value="Genomic_DNA"/>
</dbReference>
<comment type="caution">
    <text evidence="2">The sequence shown here is derived from an EMBL/GenBank/DDBJ whole genome shotgun (WGS) entry which is preliminary data.</text>
</comment>
<feature type="domain" description="Glycosyltransferase 2-like" evidence="1">
    <location>
        <begin position="15"/>
        <end position="177"/>
    </location>
</feature>
<organism evidence="2 3">
    <name type="scientific">Candidatus Desulfaltia bathyphila</name>
    <dbReference type="NCBI Taxonomy" id="2841697"/>
    <lineage>
        <taxon>Bacteria</taxon>
        <taxon>Pseudomonadati</taxon>
        <taxon>Thermodesulfobacteriota</taxon>
        <taxon>Desulfobacteria</taxon>
        <taxon>Desulfobacterales</taxon>
        <taxon>Desulfobacterales incertae sedis</taxon>
        <taxon>Candidatus Desulfaltia</taxon>
    </lineage>
</organism>
<dbReference type="SUPFAM" id="SSF53448">
    <property type="entry name" value="Nucleotide-diphospho-sugar transferases"/>
    <property type="match status" value="1"/>
</dbReference>
<evidence type="ECO:0000313" key="2">
    <source>
        <dbReference type="EMBL" id="MBC8199092.1"/>
    </source>
</evidence>
<evidence type="ECO:0000313" key="3">
    <source>
        <dbReference type="Proteomes" id="UP000603545"/>
    </source>
</evidence>
<dbReference type="AlphaFoldDB" id="A0A8J6T6I3"/>
<dbReference type="CDD" id="cd04186">
    <property type="entry name" value="GT_2_like_c"/>
    <property type="match status" value="1"/>
</dbReference>
<dbReference type="Proteomes" id="UP000603545">
    <property type="component" value="Unassembled WGS sequence"/>
</dbReference>
<accession>A0A8J6T6I3</accession>
<protein>
    <submittedName>
        <fullName evidence="2">Glycosyltransferase family 2 protein</fullName>
    </submittedName>
</protein>
<dbReference type="InterPro" id="IPR001173">
    <property type="entry name" value="Glyco_trans_2-like"/>
</dbReference>
<reference evidence="2 3" key="1">
    <citation type="submission" date="2020-08" db="EMBL/GenBank/DDBJ databases">
        <title>Bridging the membrane lipid divide: bacteria of the FCB group superphylum have the potential to synthesize archaeal ether lipids.</title>
        <authorList>
            <person name="Villanueva L."/>
            <person name="Von Meijenfeldt F.A.B."/>
            <person name="Westbye A.B."/>
            <person name="Yadav S."/>
            <person name="Hopmans E.C."/>
            <person name="Dutilh B.E."/>
            <person name="Sinninghe Damste J.S."/>
        </authorList>
    </citation>
    <scope>NUCLEOTIDE SEQUENCE [LARGE SCALE GENOMIC DNA]</scope>
    <source>
        <strain evidence="2">NIOZ-UU82</strain>
    </source>
</reference>
<dbReference type="PANTHER" id="PTHR43179">
    <property type="entry name" value="RHAMNOSYLTRANSFERASE WBBL"/>
    <property type="match status" value="1"/>
</dbReference>
<evidence type="ECO:0000259" key="1">
    <source>
        <dbReference type="Pfam" id="PF00535"/>
    </source>
</evidence>